<dbReference type="AlphaFoldDB" id="A0A2P2P9T6"/>
<reference evidence="1" key="1">
    <citation type="submission" date="2018-02" db="EMBL/GenBank/DDBJ databases">
        <title>Rhizophora mucronata_Transcriptome.</title>
        <authorList>
            <person name="Meera S.P."/>
            <person name="Sreeshan A."/>
            <person name="Augustine A."/>
        </authorList>
    </citation>
    <scope>NUCLEOTIDE SEQUENCE</scope>
    <source>
        <tissue evidence="1">Leaf</tissue>
    </source>
</reference>
<protein>
    <submittedName>
        <fullName evidence="1">Uncharacterized protein</fullName>
    </submittedName>
</protein>
<organism evidence="1">
    <name type="scientific">Rhizophora mucronata</name>
    <name type="common">Asiatic mangrove</name>
    <dbReference type="NCBI Taxonomy" id="61149"/>
    <lineage>
        <taxon>Eukaryota</taxon>
        <taxon>Viridiplantae</taxon>
        <taxon>Streptophyta</taxon>
        <taxon>Embryophyta</taxon>
        <taxon>Tracheophyta</taxon>
        <taxon>Spermatophyta</taxon>
        <taxon>Magnoliopsida</taxon>
        <taxon>eudicotyledons</taxon>
        <taxon>Gunneridae</taxon>
        <taxon>Pentapetalae</taxon>
        <taxon>rosids</taxon>
        <taxon>fabids</taxon>
        <taxon>Malpighiales</taxon>
        <taxon>Rhizophoraceae</taxon>
        <taxon>Rhizophora</taxon>
    </lineage>
</organism>
<name>A0A2P2P9T6_RHIMU</name>
<sequence>MAIWVGSLGCFMPHTTPRTIISSTLTYLLRKLNVTDWLSLSKRCPSLRLLRM</sequence>
<dbReference type="EMBL" id="GGEC01070988">
    <property type="protein sequence ID" value="MBX51472.1"/>
    <property type="molecule type" value="Transcribed_RNA"/>
</dbReference>
<accession>A0A2P2P9T6</accession>
<evidence type="ECO:0000313" key="1">
    <source>
        <dbReference type="EMBL" id="MBX51472.1"/>
    </source>
</evidence>
<proteinExistence type="predicted"/>